<accession>A0AA49Q6W7</accession>
<dbReference type="Pfam" id="PF00882">
    <property type="entry name" value="Zn_dep_PLPC"/>
    <property type="match status" value="1"/>
</dbReference>
<dbReference type="Proteomes" id="UP001229955">
    <property type="component" value="Chromosome"/>
</dbReference>
<organism evidence="3 4">
    <name type="scientific">Pseudogemmatithrix spongiicola</name>
    <dbReference type="NCBI Taxonomy" id="3062599"/>
    <lineage>
        <taxon>Bacteria</taxon>
        <taxon>Pseudomonadati</taxon>
        <taxon>Gemmatimonadota</taxon>
        <taxon>Gemmatimonadia</taxon>
        <taxon>Gemmatimonadales</taxon>
        <taxon>Gemmatimonadaceae</taxon>
        <taxon>Pseudogemmatithrix</taxon>
    </lineage>
</organism>
<dbReference type="EMBL" id="CP130612">
    <property type="protein sequence ID" value="WKW12104.1"/>
    <property type="molecule type" value="Genomic_DNA"/>
</dbReference>
<accession>A0AA49Q4U2</accession>
<protein>
    <submittedName>
        <fullName evidence="3">Zinc dependent phospholipase C family protein</fullName>
    </submittedName>
</protein>
<evidence type="ECO:0000259" key="1">
    <source>
        <dbReference type="Pfam" id="PF00882"/>
    </source>
</evidence>
<proteinExistence type="predicted"/>
<dbReference type="AlphaFoldDB" id="A0AA49Q6W7"/>
<dbReference type="EMBL" id="CP130613">
    <property type="protein sequence ID" value="WKW15013.1"/>
    <property type="molecule type" value="Genomic_DNA"/>
</dbReference>
<dbReference type="InterPro" id="IPR029002">
    <property type="entry name" value="PLPC/GPLD1"/>
</dbReference>
<dbReference type="RefSeq" id="WP_367887779.1">
    <property type="nucleotide sequence ID" value="NZ_CP130612.1"/>
</dbReference>
<name>A0AA49Q6W7_9BACT</name>
<dbReference type="KEGG" id="pspc:Strain318_001378"/>
<reference evidence="3" key="1">
    <citation type="submission" date="2023-07" db="EMBL/GenBank/DDBJ databases">
        <authorList>
            <person name="Haufschild T."/>
            <person name="Kallscheuer N."/>
            <person name="Hammer J."/>
            <person name="Kohn T."/>
            <person name="Kabuu M."/>
            <person name="Jogler M."/>
            <person name="Wohfarth N."/>
            <person name="Heuer A."/>
            <person name="Rohde M."/>
            <person name="van Teeseling M.C.F."/>
            <person name="Jogler C."/>
        </authorList>
    </citation>
    <scope>NUCLEOTIDE SEQUENCE</scope>
    <source>
        <strain evidence="2">Strain 138</strain>
        <strain evidence="3">Strain 318</strain>
    </source>
</reference>
<evidence type="ECO:0000313" key="2">
    <source>
        <dbReference type="EMBL" id="WKW12104.1"/>
    </source>
</evidence>
<evidence type="ECO:0000313" key="3">
    <source>
        <dbReference type="EMBL" id="WKW15013.1"/>
    </source>
</evidence>
<evidence type="ECO:0000313" key="4">
    <source>
        <dbReference type="Proteomes" id="UP001229955"/>
    </source>
</evidence>
<feature type="domain" description="Phospholipase C/D" evidence="1">
    <location>
        <begin position="38"/>
        <end position="160"/>
    </location>
</feature>
<gene>
    <name evidence="2" type="ORF">Strain138_001378</name>
    <name evidence="3" type="ORF">Strain318_001378</name>
</gene>
<sequence>MPRARPGVMRRGPLGLVLAALLLLALTPTDALAWTPGTHVMLGEALLRSADLLLPAALAQLLKAHPFEFLYGSIAADTSFAKRYAKVGRHCHYWHVGDEILDRARDDALRAFGYGYLAHLAADVVAHNHFVPHQLAISSATSGAGHAYWEARFESALGEQWSRRAREVILLEHDQADEHLDRILSPTIFSTPTNRRIFRGMVHASDVGAYQRVLGLMAANSRWPLRENAVGAHVDRAFDHIVDLFVRGEQAVARRSDPSGEDALREAKLIRKGALERGGERAARKDAADRFALPAADLPFVAKLPRPLYEPIRTPA</sequence>
<keyword evidence="4" id="KW-1185">Reference proteome</keyword>